<evidence type="ECO:0000313" key="4">
    <source>
        <dbReference type="Proteomes" id="UP000254107"/>
    </source>
</evidence>
<dbReference type="GeneID" id="302271069"/>
<dbReference type="AlphaFoldDB" id="A0A1V4H0I1"/>
<sequence>MINTLKNHWRAIFTNHDGLYDELFDTIITFYQEPHRHYHNITHLYECFLWFDKIKDNLYRPDLVAIALFYHDVIYHPKSPTDEYDSSIIMKDDLKDILSDTDIAIIERYILATKDHVNPLVGNDKRDLDYLLDIDLAILGSDFDRFNEYNHQIRQEYAWVNRFIYHIKRKSVLKGFYNKERIYLTDYFYQTLEHKARDNLKRCL</sequence>
<dbReference type="Proteomes" id="UP000254107">
    <property type="component" value="Unassembled WGS sequence"/>
</dbReference>
<proteinExistence type="predicted"/>
<reference evidence="3" key="1">
    <citation type="submission" date="2017-03" db="EMBL/GenBank/DDBJ databases">
        <title>Draft genome sequence of Moraxella equi CCUG 4950T type strain.</title>
        <authorList>
            <person name="Salva-Serra F."/>
            <person name="Engstrom-Jakobsson H."/>
            <person name="Thorell K."/>
            <person name="Jaen-Luchoro D."/>
            <person name="Gonzales-Siles L."/>
            <person name="Karlsson R."/>
            <person name="Yazdan S."/>
            <person name="Boulund F."/>
            <person name="Johnning A."/>
            <person name="Engstrand L."/>
            <person name="Kristiansson E."/>
            <person name="Moore E."/>
        </authorList>
    </citation>
    <scope>NUCLEOTIDE SEQUENCE [LARGE SCALE GENOMIC DNA]</scope>
    <source>
        <strain evidence="3">CCUG 4441</strain>
    </source>
</reference>
<organism evidence="1 3">
    <name type="scientific">Moraxella lacunata</name>
    <dbReference type="NCBI Taxonomy" id="477"/>
    <lineage>
        <taxon>Bacteria</taxon>
        <taxon>Pseudomonadati</taxon>
        <taxon>Pseudomonadota</taxon>
        <taxon>Gammaproteobacteria</taxon>
        <taxon>Moraxellales</taxon>
        <taxon>Moraxellaceae</taxon>
        <taxon>Moraxella</taxon>
    </lineage>
</organism>
<dbReference type="PIRSF" id="PIRSF035170">
    <property type="entry name" value="HD_phosphohydro"/>
    <property type="match status" value="1"/>
</dbReference>
<dbReference type="Proteomes" id="UP000191025">
    <property type="component" value="Unassembled WGS sequence"/>
</dbReference>
<accession>A0A1V4H0I1</accession>
<dbReference type="RefSeq" id="WP_062500862.1">
    <property type="nucleotide sequence ID" value="NZ_MXAN01000016.1"/>
</dbReference>
<reference evidence="2 4" key="3">
    <citation type="submission" date="2018-06" db="EMBL/GenBank/DDBJ databases">
        <authorList>
            <consortium name="Pathogen Informatics"/>
            <person name="Doyle S."/>
        </authorList>
    </citation>
    <scope>NUCLEOTIDE SEQUENCE [LARGE SCALE GENOMIC DNA]</scope>
    <source>
        <strain evidence="2 4">NCTC7911</strain>
    </source>
</reference>
<reference evidence="1" key="2">
    <citation type="submission" date="2017-03" db="EMBL/GenBank/DDBJ databases">
        <authorList>
            <person name="Afonso C.L."/>
            <person name="Miller P.J."/>
            <person name="Scott M.A."/>
            <person name="Spackman E."/>
            <person name="Goraichik I."/>
            <person name="Dimitrov K.M."/>
            <person name="Suarez D.L."/>
            <person name="Swayne D.E."/>
        </authorList>
    </citation>
    <scope>NUCLEOTIDE SEQUENCE</scope>
    <source>
        <strain evidence="1">CCUG 4441</strain>
    </source>
</reference>
<evidence type="ECO:0000313" key="3">
    <source>
        <dbReference type="Proteomes" id="UP000191025"/>
    </source>
</evidence>
<dbReference type="SUPFAM" id="SSF109604">
    <property type="entry name" value="HD-domain/PDEase-like"/>
    <property type="match status" value="1"/>
</dbReference>
<evidence type="ECO:0000313" key="2">
    <source>
        <dbReference type="EMBL" id="STZ01145.1"/>
    </source>
</evidence>
<protein>
    <submittedName>
        <fullName evidence="2">Uncharacterized protein conserved in bacteria</fullName>
    </submittedName>
</protein>
<evidence type="ECO:0000313" key="1">
    <source>
        <dbReference type="EMBL" id="OPH38404.1"/>
    </source>
</evidence>
<dbReference type="EMBL" id="UGQC01000001">
    <property type="protein sequence ID" value="STZ01145.1"/>
    <property type="molecule type" value="Genomic_DNA"/>
</dbReference>
<dbReference type="PANTHER" id="PTHR21174">
    <property type="match status" value="1"/>
</dbReference>
<keyword evidence="4" id="KW-1185">Reference proteome</keyword>
<dbReference type="EMBL" id="MXAN01000016">
    <property type="protein sequence ID" value="OPH38404.1"/>
    <property type="molecule type" value="Genomic_DNA"/>
</dbReference>
<dbReference type="PANTHER" id="PTHR21174:SF0">
    <property type="entry name" value="HD PHOSPHOHYDROLASE FAMILY PROTEIN-RELATED"/>
    <property type="match status" value="1"/>
</dbReference>
<name>A0A1V4H0I1_MORLA</name>
<dbReference type="InterPro" id="IPR009218">
    <property type="entry name" value="HD_phosphohydro"/>
</dbReference>
<gene>
    <name evidence="1" type="ORF">B5J94_03530</name>
    <name evidence="2" type="ORF">NCTC7911_02566</name>
</gene>